<dbReference type="InterPro" id="IPR013830">
    <property type="entry name" value="SGNH_hydro"/>
</dbReference>
<evidence type="ECO:0000259" key="2">
    <source>
        <dbReference type="Pfam" id="PF13472"/>
    </source>
</evidence>
<sequence>MRRSVRDITVVLALLASLVSAGSARAATEDRSVPQPLERLFDNTAVSDDARPGEADFDGSGASLSARDLAAAGWTPGRVLTVQGARLTWPLRRPGEPDNVRAAGQDVRVTGRGDALAFLVAGTGDPDGTAGTGTVSYADGARSAYRLSAPDWRTGPLATKAVALPHINTPGGQLAERARLYVVTVPLVPGRRVVSVRLPRAAGMHVFGLSVRPAAPGWTGSWAASTSGYTALGPWTGRTLRLVVHSSAGGPRVRVRFDNTFAGTPVRIGSATLALRASGAAARGAPVPLSFGGAHGVEIPAGAQAYSDPLGFDVPADSDLLVSLHLPGTVPAAPVHRLALQRSYLSEPGDHTADGSSAPYTSVLTTWPLLGGVDVGGGPGSVVVLGDSITDGDRSTADANRRWPNVLAARLLAQRVVPRYGVLNQGISGNRVVTDRYPGDGVSTDTAGVSALHRFDRDVLAQTSARTAVVFEGVNDLRWGAPAQEVIAGLRELAARGHARGLRMLVATILPCEGEARCTAAVDAERIAVNTWIRENDDFDAVLDFDAVVRDPEHPARMLPAYDSGDHLHPGDAGLAALAESVDLGLL</sequence>
<name>A0ABW0UR09_9ACTN</name>
<dbReference type="RefSeq" id="WP_381023085.1">
    <property type="nucleotide sequence ID" value="NZ_JBHSNY010000006.1"/>
</dbReference>
<evidence type="ECO:0000313" key="3">
    <source>
        <dbReference type="EMBL" id="MFC5635982.1"/>
    </source>
</evidence>
<reference evidence="4" key="1">
    <citation type="journal article" date="2019" name="Int. J. Syst. Evol. Microbiol.">
        <title>The Global Catalogue of Microorganisms (GCM) 10K type strain sequencing project: providing services to taxonomists for standard genome sequencing and annotation.</title>
        <authorList>
            <consortium name="The Broad Institute Genomics Platform"/>
            <consortium name="The Broad Institute Genome Sequencing Center for Infectious Disease"/>
            <person name="Wu L."/>
            <person name="Ma J."/>
        </authorList>
    </citation>
    <scope>NUCLEOTIDE SEQUENCE [LARGE SCALE GENOMIC DNA]</scope>
    <source>
        <strain evidence="4">CGMCC 4.7248</strain>
    </source>
</reference>
<dbReference type="Pfam" id="PF13472">
    <property type="entry name" value="Lipase_GDSL_2"/>
    <property type="match status" value="1"/>
</dbReference>
<feature type="domain" description="SGNH hydrolase-type esterase" evidence="2">
    <location>
        <begin position="384"/>
        <end position="575"/>
    </location>
</feature>
<dbReference type="CDD" id="cd01830">
    <property type="entry name" value="XynE_like"/>
    <property type="match status" value="1"/>
</dbReference>
<evidence type="ECO:0000313" key="4">
    <source>
        <dbReference type="Proteomes" id="UP001596154"/>
    </source>
</evidence>
<organism evidence="3 4">
    <name type="scientific">Streptomyces bullii</name>
    <dbReference type="NCBI Taxonomy" id="349910"/>
    <lineage>
        <taxon>Bacteria</taxon>
        <taxon>Bacillati</taxon>
        <taxon>Actinomycetota</taxon>
        <taxon>Actinomycetes</taxon>
        <taxon>Kitasatosporales</taxon>
        <taxon>Streptomycetaceae</taxon>
        <taxon>Streptomyces</taxon>
    </lineage>
</organism>
<dbReference type="Gene3D" id="3.40.50.1110">
    <property type="entry name" value="SGNH hydrolase"/>
    <property type="match status" value="1"/>
</dbReference>
<protein>
    <submittedName>
        <fullName evidence="3">GDSL-type esterase/lipase family protein</fullName>
    </submittedName>
</protein>
<dbReference type="InterPro" id="IPR036514">
    <property type="entry name" value="SGNH_hydro_sf"/>
</dbReference>
<keyword evidence="4" id="KW-1185">Reference proteome</keyword>
<feature type="chain" id="PRO_5045889178" evidence="1">
    <location>
        <begin position="27"/>
        <end position="587"/>
    </location>
</feature>
<keyword evidence="1" id="KW-0732">Signal</keyword>
<accession>A0ABW0UR09</accession>
<gene>
    <name evidence="3" type="ORF">ACFPZJ_19715</name>
</gene>
<evidence type="ECO:0000256" key="1">
    <source>
        <dbReference type="SAM" id="SignalP"/>
    </source>
</evidence>
<dbReference type="InterPro" id="IPR053140">
    <property type="entry name" value="GDSL_Rv0518-like"/>
</dbReference>
<dbReference type="EMBL" id="JBHSNY010000006">
    <property type="protein sequence ID" value="MFC5635982.1"/>
    <property type="molecule type" value="Genomic_DNA"/>
</dbReference>
<feature type="signal peptide" evidence="1">
    <location>
        <begin position="1"/>
        <end position="26"/>
    </location>
</feature>
<proteinExistence type="predicted"/>
<dbReference type="PANTHER" id="PTHR43784">
    <property type="entry name" value="GDSL-LIKE LIPASE/ACYLHYDROLASE, PUTATIVE (AFU_ORTHOLOGUE AFUA_2G00820)-RELATED"/>
    <property type="match status" value="1"/>
</dbReference>
<dbReference type="SUPFAM" id="SSF52266">
    <property type="entry name" value="SGNH hydrolase"/>
    <property type="match status" value="1"/>
</dbReference>
<dbReference type="Proteomes" id="UP001596154">
    <property type="component" value="Unassembled WGS sequence"/>
</dbReference>
<comment type="caution">
    <text evidence="3">The sequence shown here is derived from an EMBL/GenBank/DDBJ whole genome shotgun (WGS) entry which is preliminary data.</text>
</comment>
<dbReference type="PANTHER" id="PTHR43784:SF2">
    <property type="entry name" value="GDSL-LIKE LIPASE_ACYLHYDROLASE, PUTATIVE (AFU_ORTHOLOGUE AFUA_2G00820)-RELATED"/>
    <property type="match status" value="1"/>
</dbReference>